<dbReference type="EMBL" id="CP112998">
    <property type="protein sequence ID" value="WAC10186.1"/>
    <property type="molecule type" value="Genomic_DNA"/>
</dbReference>
<keyword evidence="6 11" id="KW-0798">TonB box</keyword>
<evidence type="ECO:0000256" key="3">
    <source>
        <dbReference type="ARBA" id="ARBA00022452"/>
    </source>
</evidence>
<evidence type="ECO:0000256" key="1">
    <source>
        <dbReference type="ARBA" id="ARBA00004571"/>
    </source>
</evidence>
<evidence type="ECO:0000256" key="8">
    <source>
        <dbReference type="ARBA" id="ARBA00023170"/>
    </source>
</evidence>
<feature type="signal peptide" evidence="12">
    <location>
        <begin position="1"/>
        <end position="18"/>
    </location>
</feature>
<dbReference type="GO" id="GO:0015344">
    <property type="term" value="F:siderophore uptake transmembrane transporter activity"/>
    <property type="evidence" value="ECO:0007669"/>
    <property type="project" value="TreeGrafter"/>
</dbReference>
<dbReference type="InterPro" id="IPR037066">
    <property type="entry name" value="Plug_dom_sf"/>
</dbReference>
<protein>
    <submittedName>
        <fullName evidence="15">TonB-dependent receptor</fullName>
    </submittedName>
</protein>
<reference evidence="15" key="1">
    <citation type="submission" date="2022-11" db="EMBL/GenBank/DDBJ databases">
        <title>Dyadobacter pollutisoli sp. nov., isolated from plastic dumped soil.</title>
        <authorList>
            <person name="Kim J.M."/>
            <person name="Kim K.R."/>
            <person name="Lee J.K."/>
            <person name="Hao L."/>
            <person name="Jeon C.O."/>
        </authorList>
    </citation>
    <scope>NUCLEOTIDE SEQUENCE</scope>
    <source>
        <strain evidence="15">U1</strain>
    </source>
</reference>
<dbReference type="RefSeq" id="WP_244823778.1">
    <property type="nucleotide sequence ID" value="NZ_CP112998.1"/>
</dbReference>
<dbReference type="SUPFAM" id="SSF49464">
    <property type="entry name" value="Carboxypeptidase regulatory domain-like"/>
    <property type="match status" value="1"/>
</dbReference>
<evidence type="ECO:0000256" key="9">
    <source>
        <dbReference type="ARBA" id="ARBA00023237"/>
    </source>
</evidence>
<dbReference type="PANTHER" id="PTHR30069">
    <property type="entry name" value="TONB-DEPENDENT OUTER MEMBRANE RECEPTOR"/>
    <property type="match status" value="1"/>
</dbReference>
<comment type="similarity">
    <text evidence="10 11">Belongs to the TonB-dependent receptor family.</text>
</comment>
<dbReference type="SUPFAM" id="SSF56935">
    <property type="entry name" value="Porins"/>
    <property type="match status" value="1"/>
</dbReference>
<feature type="domain" description="TonB-dependent receptor-like beta-barrel" evidence="13">
    <location>
        <begin position="261"/>
        <end position="689"/>
    </location>
</feature>
<evidence type="ECO:0000256" key="2">
    <source>
        <dbReference type="ARBA" id="ARBA00022448"/>
    </source>
</evidence>
<dbReference type="GO" id="GO:0009279">
    <property type="term" value="C:cell outer membrane"/>
    <property type="evidence" value="ECO:0007669"/>
    <property type="project" value="UniProtKB-SubCell"/>
</dbReference>
<evidence type="ECO:0000313" key="15">
    <source>
        <dbReference type="EMBL" id="WAC10186.1"/>
    </source>
</evidence>
<keyword evidence="16" id="KW-1185">Reference proteome</keyword>
<keyword evidence="5 12" id="KW-0732">Signal</keyword>
<dbReference type="InterPro" id="IPR000531">
    <property type="entry name" value="Beta-barrel_TonB"/>
</dbReference>
<dbReference type="InterPro" id="IPR012910">
    <property type="entry name" value="Plug_dom"/>
</dbReference>
<feature type="chain" id="PRO_5039424972" evidence="12">
    <location>
        <begin position="19"/>
        <end position="753"/>
    </location>
</feature>
<dbReference type="Pfam" id="PF07715">
    <property type="entry name" value="Plug"/>
    <property type="match status" value="1"/>
</dbReference>
<dbReference type="PANTHER" id="PTHR30069:SF29">
    <property type="entry name" value="HEMOGLOBIN AND HEMOGLOBIN-HAPTOGLOBIN-BINDING PROTEIN 1-RELATED"/>
    <property type="match status" value="1"/>
</dbReference>
<evidence type="ECO:0000259" key="13">
    <source>
        <dbReference type="Pfam" id="PF00593"/>
    </source>
</evidence>
<dbReference type="AlphaFoldDB" id="A0A9E8SJX6"/>
<evidence type="ECO:0000259" key="14">
    <source>
        <dbReference type="Pfam" id="PF07715"/>
    </source>
</evidence>
<dbReference type="KEGG" id="dpf:ON006_20790"/>
<dbReference type="PROSITE" id="PS52016">
    <property type="entry name" value="TONB_DEPENDENT_REC_3"/>
    <property type="match status" value="1"/>
</dbReference>
<dbReference type="Proteomes" id="UP001164653">
    <property type="component" value="Chromosome"/>
</dbReference>
<dbReference type="InterPro" id="IPR036942">
    <property type="entry name" value="Beta-barrel_TonB_sf"/>
</dbReference>
<evidence type="ECO:0000256" key="7">
    <source>
        <dbReference type="ARBA" id="ARBA00023136"/>
    </source>
</evidence>
<proteinExistence type="inferred from homology"/>
<feature type="domain" description="TonB-dependent receptor plug" evidence="14">
    <location>
        <begin position="117"/>
        <end position="222"/>
    </location>
</feature>
<evidence type="ECO:0000256" key="5">
    <source>
        <dbReference type="ARBA" id="ARBA00022729"/>
    </source>
</evidence>
<keyword evidence="3 10" id="KW-1134">Transmembrane beta strand</keyword>
<dbReference type="Pfam" id="PF13715">
    <property type="entry name" value="CarbopepD_reg_2"/>
    <property type="match status" value="1"/>
</dbReference>
<evidence type="ECO:0000256" key="10">
    <source>
        <dbReference type="PROSITE-ProRule" id="PRU01360"/>
    </source>
</evidence>
<evidence type="ECO:0000256" key="12">
    <source>
        <dbReference type="SAM" id="SignalP"/>
    </source>
</evidence>
<dbReference type="Gene3D" id="2.170.130.10">
    <property type="entry name" value="TonB-dependent receptor, plug domain"/>
    <property type="match status" value="1"/>
</dbReference>
<comment type="subcellular location">
    <subcellularLocation>
        <location evidence="1 10">Cell outer membrane</location>
        <topology evidence="1 10">Multi-pass membrane protein</topology>
    </subcellularLocation>
</comment>
<dbReference type="InterPro" id="IPR039426">
    <property type="entry name" value="TonB-dep_rcpt-like"/>
</dbReference>
<evidence type="ECO:0000256" key="4">
    <source>
        <dbReference type="ARBA" id="ARBA00022692"/>
    </source>
</evidence>
<gene>
    <name evidence="15" type="ORF">ON006_20790</name>
</gene>
<dbReference type="GO" id="GO:0044718">
    <property type="term" value="P:siderophore transmembrane transport"/>
    <property type="evidence" value="ECO:0007669"/>
    <property type="project" value="TreeGrafter"/>
</dbReference>
<evidence type="ECO:0000256" key="6">
    <source>
        <dbReference type="ARBA" id="ARBA00023077"/>
    </source>
</evidence>
<evidence type="ECO:0000313" key="16">
    <source>
        <dbReference type="Proteomes" id="UP001164653"/>
    </source>
</evidence>
<organism evidence="15 16">
    <name type="scientific">Dyadobacter pollutisoli</name>
    <dbReference type="NCBI Taxonomy" id="2910158"/>
    <lineage>
        <taxon>Bacteria</taxon>
        <taxon>Pseudomonadati</taxon>
        <taxon>Bacteroidota</taxon>
        <taxon>Cytophagia</taxon>
        <taxon>Cytophagales</taxon>
        <taxon>Spirosomataceae</taxon>
        <taxon>Dyadobacter</taxon>
    </lineage>
</organism>
<keyword evidence="4 10" id="KW-0812">Transmembrane</keyword>
<dbReference type="InterPro" id="IPR008969">
    <property type="entry name" value="CarboxyPept-like_regulatory"/>
</dbReference>
<sequence length="753" mass="84723">MKLLILFFFSILCFDAVAQFTLSGKITLEGQTESAFGAAIYINELKIGTTADTIGNYRITGIPKGSYTLKVSYISMPTVTEKNVRIEQNVTKDFVMKSGANSLDEVVVTGTMKEVSKLDSPVPVDIITAKFIYKNPVPSIFEGLSYVNGVRPQLNCNVCNTGDIHINGLEGPYTMVLIDGMPMVSGLSTVYGLSGIPNSLIERVEIVKGPASTLYGSEAVGGLINIITKNPSKAPIFSADAFSTAWRDYNIDLGVKFTPGERTSSLLGVNYFNYQNPIDNNHDGFTDMTLQNRISIFNKWSFNLKNNRIANVAARYYYEDRWGGDMRWNRSYRGGDQIYGESIYTKRFEVLGNYQLPVSEKITLQYSFSSHDQNSVYGHVPFIADQKIAFAQLLWDKEIGKHNLLFGSPFRYTFYNDNTTATRYLDGQDHPDKIYLPGIFVQDEIKAGAHSVLLGARYDYNSRHGSIFTPRVAYKYKFNQTDVVRLNIGRGFRIVNLFTEDHAALTGSRQVILKEALNPEQSWNANLNFVKKIVTGNSFIGFDASVFYTYFTNRILPDYDTNPNQIIYDNLDGYAVSKGISLNLDFNFPFPLKILAGGTYMENFQKENGVRFRPVLTEKFTGVWSLSYEIQKAGISFDYTGNIYGPMRLPILSEDDPRARTSPVWSLQNIQITKKFENGLEIYGGVKNLLNFTPPANSIARANDPFDKNVKFDDQGQVIATPDNPYRLTFDPSYVFAPNQGIRGFLGMRYTLR</sequence>
<keyword evidence="2 10" id="KW-0813">Transport</keyword>
<keyword evidence="8 15" id="KW-0675">Receptor</keyword>
<keyword evidence="7 10" id="KW-0472">Membrane</keyword>
<dbReference type="Gene3D" id="2.40.170.20">
    <property type="entry name" value="TonB-dependent receptor, beta-barrel domain"/>
    <property type="match status" value="1"/>
</dbReference>
<dbReference type="Gene3D" id="2.60.40.1120">
    <property type="entry name" value="Carboxypeptidase-like, regulatory domain"/>
    <property type="match status" value="1"/>
</dbReference>
<keyword evidence="9 10" id="KW-0998">Cell outer membrane</keyword>
<evidence type="ECO:0000256" key="11">
    <source>
        <dbReference type="RuleBase" id="RU003357"/>
    </source>
</evidence>
<accession>A0A9E8SJX6</accession>
<dbReference type="Pfam" id="PF00593">
    <property type="entry name" value="TonB_dep_Rec_b-barrel"/>
    <property type="match status" value="1"/>
</dbReference>
<name>A0A9E8SJX6_9BACT</name>